<accession>A0A0K2TYR5</accession>
<proteinExistence type="predicted"/>
<reference evidence="1" key="1">
    <citation type="submission" date="2014-05" db="EMBL/GenBank/DDBJ databases">
        <authorList>
            <person name="Chronopoulou M."/>
        </authorList>
    </citation>
    <scope>NUCLEOTIDE SEQUENCE</scope>
    <source>
        <tissue evidence="1">Whole organism</tissue>
    </source>
</reference>
<sequence>MFASFSELEKMPCKLSFLLKSNKFIILNRNDEHPSLL</sequence>
<evidence type="ECO:0000313" key="1">
    <source>
        <dbReference type="EMBL" id="CDW31143.1"/>
    </source>
</evidence>
<name>A0A0K2TYR5_LEPSM</name>
<dbReference type="EMBL" id="HACA01013782">
    <property type="protein sequence ID" value="CDW31143.1"/>
    <property type="molecule type" value="Transcribed_RNA"/>
</dbReference>
<protein>
    <submittedName>
        <fullName evidence="1">Uncharacterized protein</fullName>
    </submittedName>
</protein>
<dbReference type="AlphaFoldDB" id="A0A0K2TYR5"/>
<organism evidence="1">
    <name type="scientific">Lepeophtheirus salmonis</name>
    <name type="common">Salmon louse</name>
    <name type="synonym">Caligus salmonis</name>
    <dbReference type="NCBI Taxonomy" id="72036"/>
    <lineage>
        <taxon>Eukaryota</taxon>
        <taxon>Metazoa</taxon>
        <taxon>Ecdysozoa</taxon>
        <taxon>Arthropoda</taxon>
        <taxon>Crustacea</taxon>
        <taxon>Multicrustacea</taxon>
        <taxon>Hexanauplia</taxon>
        <taxon>Copepoda</taxon>
        <taxon>Siphonostomatoida</taxon>
        <taxon>Caligidae</taxon>
        <taxon>Lepeophtheirus</taxon>
    </lineage>
</organism>